<comment type="caution">
    <text evidence="1">The sequence shown here is derived from an EMBL/GenBank/DDBJ whole genome shotgun (WGS) entry which is preliminary data.</text>
</comment>
<protein>
    <submittedName>
        <fullName evidence="1">Uncharacterized protein</fullName>
    </submittedName>
</protein>
<accession>A0A366CUA9</accession>
<evidence type="ECO:0000313" key="1">
    <source>
        <dbReference type="EMBL" id="RBO79709.1"/>
    </source>
</evidence>
<keyword evidence="2" id="KW-1185">Reference proteome</keyword>
<dbReference type="AlphaFoldDB" id="A0A366CUA9"/>
<reference evidence="1 2" key="1">
    <citation type="submission" date="2018-06" db="EMBL/GenBank/DDBJ databases">
        <title>Genomic Encyclopedia of Type Strains, Phase IV (KMG-IV): sequencing the most valuable type-strain genomes for metagenomic binning, comparative biology and taxonomic classification.</title>
        <authorList>
            <person name="Goeker M."/>
        </authorList>
    </citation>
    <scope>NUCLEOTIDE SEQUENCE [LARGE SCALE GENOMIC DNA]</scope>
    <source>
        <strain evidence="1 2">DSM 44599</strain>
    </source>
</reference>
<proteinExistence type="predicted"/>
<gene>
    <name evidence="1" type="ORF">DFR74_13320</name>
</gene>
<dbReference type="EMBL" id="QNRE01000033">
    <property type="protein sequence ID" value="RBO79709.1"/>
    <property type="molecule type" value="Genomic_DNA"/>
</dbReference>
<sequence>RLFNQAIFQQLYIDDEQINGHRLHEPFGQLHAEAPRG</sequence>
<dbReference type="Proteomes" id="UP000252586">
    <property type="component" value="Unassembled WGS sequence"/>
</dbReference>
<evidence type="ECO:0000313" key="2">
    <source>
        <dbReference type="Proteomes" id="UP000252586"/>
    </source>
</evidence>
<organism evidence="1 2">
    <name type="scientific">Nocardia puris</name>
    <dbReference type="NCBI Taxonomy" id="208602"/>
    <lineage>
        <taxon>Bacteria</taxon>
        <taxon>Bacillati</taxon>
        <taxon>Actinomycetota</taxon>
        <taxon>Actinomycetes</taxon>
        <taxon>Mycobacteriales</taxon>
        <taxon>Nocardiaceae</taxon>
        <taxon>Nocardia</taxon>
    </lineage>
</organism>
<feature type="non-terminal residue" evidence="1">
    <location>
        <position position="1"/>
    </location>
</feature>
<name>A0A366CUA9_9NOCA</name>